<keyword evidence="3" id="KW-1185">Reference proteome</keyword>
<organism evidence="2 3">
    <name type="scientific">Pleurodeles waltl</name>
    <name type="common">Iberian ribbed newt</name>
    <dbReference type="NCBI Taxonomy" id="8319"/>
    <lineage>
        <taxon>Eukaryota</taxon>
        <taxon>Metazoa</taxon>
        <taxon>Chordata</taxon>
        <taxon>Craniata</taxon>
        <taxon>Vertebrata</taxon>
        <taxon>Euteleostomi</taxon>
        <taxon>Amphibia</taxon>
        <taxon>Batrachia</taxon>
        <taxon>Caudata</taxon>
        <taxon>Salamandroidea</taxon>
        <taxon>Salamandridae</taxon>
        <taxon>Pleurodelinae</taxon>
        <taxon>Pleurodeles</taxon>
    </lineage>
</organism>
<evidence type="ECO:0000256" key="1">
    <source>
        <dbReference type="SAM" id="MobiDB-lite"/>
    </source>
</evidence>
<gene>
    <name evidence="2" type="ORF">NDU88_005095</name>
</gene>
<feature type="compositionally biased region" description="Polar residues" evidence="1">
    <location>
        <begin position="1"/>
        <end position="11"/>
    </location>
</feature>
<dbReference type="EMBL" id="JANPWB010000013">
    <property type="protein sequence ID" value="KAJ1107706.1"/>
    <property type="molecule type" value="Genomic_DNA"/>
</dbReference>
<comment type="caution">
    <text evidence="2">The sequence shown here is derived from an EMBL/GenBank/DDBJ whole genome shotgun (WGS) entry which is preliminary data.</text>
</comment>
<proteinExistence type="predicted"/>
<feature type="region of interest" description="Disordered" evidence="1">
    <location>
        <begin position="1"/>
        <end position="23"/>
    </location>
</feature>
<dbReference type="Proteomes" id="UP001066276">
    <property type="component" value="Chromosome 9"/>
</dbReference>
<dbReference type="AlphaFoldDB" id="A0AAV7MVD0"/>
<accession>A0AAV7MVD0</accession>
<reference evidence="2" key="1">
    <citation type="journal article" date="2022" name="bioRxiv">
        <title>Sequencing and chromosome-scale assembly of the giantPleurodeles waltlgenome.</title>
        <authorList>
            <person name="Brown T."/>
            <person name="Elewa A."/>
            <person name="Iarovenko S."/>
            <person name="Subramanian E."/>
            <person name="Araus A.J."/>
            <person name="Petzold A."/>
            <person name="Susuki M."/>
            <person name="Suzuki K.-i.T."/>
            <person name="Hayashi T."/>
            <person name="Toyoda A."/>
            <person name="Oliveira C."/>
            <person name="Osipova E."/>
            <person name="Leigh N.D."/>
            <person name="Simon A."/>
            <person name="Yun M.H."/>
        </authorList>
    </citation>
    <scope>NUCLEOTIDE SEQUENCE</scope>
    <source>
        <strain evidence="2">20211129_DDA</strain>
        <tissue evidence="2">Liver</tissue>
    </source>
</reference>
<evidence type="ECO:0000313" key="2">
    <source>
        <dbReference type="EMBL" id="KAJ1107706.1"/>
    </source>
</evidence>
<sequence>MVPSATRTRNCGSDLRGPERQASPAVCCAGVRSGRAGACTTQQVLGLRVISNSVVDTHPGAEERIGGL</sequence>
<name>A0AAV7MVD0_PLEWA</name>
<evidence type="ECO:0000313" key="3">
    <source>
        <dbReference type="Proteomes" id="UP001066276"/>
    </source>
</evidence>
<protein>
    <submittedName>
        <fullName evidence="2">Uncharacterized protein</fullName>
    </submittedName>
</protein>